<keyword evidence="2" id="KW-0732">Signal</keyword>
<evidence type="ECO:0000313" key="4">
    <source>
        <dbReference type="Proteomes" id="UP000182192"/>
    </source>
</evidence>
<evidence type="ECO:0000313" key="3">
    <source>
        <dbReference type="EMBL" id="SFC59827.1"/>
    </source>
</evidence>
<dbReference type="RefSeq" id="WP_074961448.1">
    <property type="nucleotide sequence ID" value="NZ_FOKQ01000016.1"/>
</dbReference>
<feature type="region of interest" description="Disordered" evidence="1">
    <location>
        <begin position="38"/>
        <end position="60"/>
    </location>
</feature>
<dbReference type="PROSITE" id="PS51257">
    <property type="entry name" value="PROKAR_LIPOPROTEIN"/>
    <property type="match status" value="1"/>
</dbReference>
<organism evidence="3 4">
    <name type="scientific">Ruminococcus albus</name>
    <dbReference type="NCBI Taxonomy" id="1264"/>
    <lineage>
        <taxon>Bacteria</taxon>
        <taxon>Bacillati</taxon>
        <taxon>Bacillota</taxon>
        <taxon>Clostridia</taxon>
        <taxon>Eubacteriales</taxon>
        <taxon>Oscillospiraceae</taxon>
        <taxon>Ruminococcus</taxon>
    </lineage>
</organism>
<feature type="chain" id="PRO_5010350958" description="DUF4367 domain-containing protein" evidence="2">
    <location>
        <begin position="21"/>
        <end position="403"/>
    </location>
</feature>
<dbReference type="EMBL" id="FOKQ01000016">
    <property type="protein sequence ID" value="SFC59827.1"/>
    <property type="molecule type" value="Genomic_DNA"/>
</dbReference>
<gene>
    <name evidence="3" type="ORF">SAMN02910406_02003</name>
</gene>
<accession>A0A1I1KG82</accession>
<feature type="signal peptide" evidence="2">
    <location>
        <begin position="1"/>
        <end position="20"/>
    </location>
</feature>
<proteinExistence type="predicted"/>
<protein>
    <recommendedName>
        <fullName evidence="5">DUF4367 domain-containing protein</fullName>
    </recommendedName>
</protein>
<sequence>MKKMTAMVMALVMAGMTACGNVNEISSNVGAAVENKTEVQYTDEPVEQEQNESGGAEMSGIDGGWIIPEESDMDKNPEARAAIEKTYVKMMDVEYEPVALLGKQVVAGTNYCILCKVTSLYSHTRQTYAVFYVYEDLEGKAEITDTMDITLGNTETGSAETGAENIEGGWSISDEIALDKHPEASAALEKARETLVGAEYEPVALLGTQAVAGTNYCLLCKVTAVWVEQPTYVLVYVYEDLDGNAEITYTTDFTLGDADEEYSETGEEIMEMPNPWVEYSTVEEAGREAGLAFNVPEKLGENGIYLIQSFDGLAEVRYGSEDDPISYRKGRGADDISGDYNEYNEKAAMQIDDMIIELRGNDDKMYGAVWNDDEYSYSYYVMNGASLETVQADITALINENKK</sequence>
<evidence type="ECO:0000256" key="1">
    <source>
        <dbReference type="SAM" id="MobiDB-lite"/>
    </source>
</evidence>
<dbReference type="Gene3D" id="3.10.450.10">
    <property type="match status" value="2"/>
</dbReference>
<reference evidence="3 4" key="1">
    <citation type="submission" date="2016-10" db="EMBL/GenBank/DDBJ databases">
        <authorList>
            <person name="de Groot N.N."/>
        </authorList>
    </citation>
    <scope>NUCLEOTIDE SEQUENCE [LARGE SCALE GENOMIC DNA]</scope>
    <source>
        <strain evidence="3 4">AR67</strain>
    </source>
</reference>
<dbReference type="Proteomes" id="UP000182192">
    <property type="component" value="Unassembled WGS sequence"/>
</dbReference>
<name>A0A1I1KG82_RUMAL</name>
<evidence type="ECO:0000256" key="2">
    <source>
        <dbReference type="SAM" id="SignalP"/>
    </source>
</evidence>
<dbReference type="AlphaFoldDB" id="A0A1I1KG82"/>
<evidence type="ECO:0008006" key="5">
    <source>
        <dbReference type="Google" id="ProtNLM"/>
    </source>
</evidence>
<dbReference type="OrthoDB" id="6505153at2"/>